<accession>A0ABD2L747</accession>
<evidence type="ECO:0000256" key="1">
    <source>
        <dbReference type="SAM" id="Coils"/>
    </source>
</evidence>
<organism evidence="3 4">
    <name type="scientific">Heterodera trifolii</name>
    <dbReference type="NCBI Taxonomy" id="157864"/>
    <lineage>
        <taxon>Eukaryota</taxon>
        <taxon>Metazoa</taxon>
        <taxon>Ecdysozoa</taxon>
        <taxon>Nematoda</taxon>
        <taxon>Chromadorea</taxon>
        <taxon>Rhabditida</taxon>
        <taxon>Tylenchina</taxon>
        <taxon>Tylenchomorpha</taxon>
        <taxon>Tylenchoidea</taxon>
        <taxon>Heteroderidae</taxon>
        <taxon>Heteroderinae</taxon>
        <taxon>Heterodera</taxon>
    </lineage>
</organism>
<feature type="coiled-coil region" evidence="1">
    <location>
        <begin position="1"/>
        <end position="39"/>
    </location>
</feature>
<evidence type="ECO:0000313" key="3">
    <source>
        <dbReference type="EMBL" id="KAL3110876.1"/>
    </source>
</evidence>
<keyword evidence="4" id="KW-1185">Reference proteome</keyword>
<protein>
    <submittedName>
        <fullName evidence="3">Uncharacterized protein</fullName>
    </submittedName>
</protein>
<dbReference type="AlphaFoldDB" id="A0ABD2L747"/>
<reference evidence="3 4" key="1">
    <citation type="submission" date="2024-10" db="EMBL/GenBank/DDBJ databases">
        <authorList>
            <person name="Kim D."/>
        </authorList>
    </citation>
    <scope>NUCLEOTIDE SEQUENCE [LARGE SCALE GENOMIC DNA]</scope>
    <source>
        <strain evidence="3">BH-2024</strain>
    </source>
</reference>
<proteinExistence type="predicted"/>
<evidence type="ECO:0000313" key="4">
    <source>
        <dbReference type="Proteomes" id="UP001620626"/>
    </source>
</evidence>
<dbReference type="EMBL" id="JBICBT010000803">
    <property type="protein sequence ID" value="KAL3099823.1"/>
    <property type="molecule type" value="Genomic_DNA"/>
</dbReference>
<gene>
    <name evidence="3" type="ORF">niasHT_014813</name>
    <name evidence="2" type="ORF">niasHT_028601</name>
</gene>
<evidence type="ECO:0000313" key="2">
    <source>
        <dbReference type="EMBL" id="KAL3099823.1"/>
    </source>
</evidence>
<dbReference type="EMBL" id="JBICBT010000528">
    <property type="protein sequence ID" value="KAL3110876.1"/>
    <property type="molecule type" value="Genomic_DNA"/>
</dbReference>
<keyword evidence="1" id="KW-0175">Coiled coil</keyword>
<comment type="caution">
    <text evidence="3">The sequence shown here is derived from an EMBL/GenBank/DDBJ whole genome shotgun (WGS) entry which is preliminary data.</text>
</comment>
<dbReference type="Proteomes" id="UP001620626">
    <property type="component" value="Unassembled WGS sequence"/>
</dbReference>
<sequence length="71" mass="8004">MQAVQEQLKKEIAARDRTNEALRNELAGKETERIAEREQLRQLGQCVIALQAGNELFLGLWSLVVIETLLG</sequence>
<name>A0ABD2L747_9BILA</name>